<keyword evidence="2" id="KW-1185">Reference proteome</keyword>
<dbReference type="AlphaFoldDB" id="A0A1I7T3A2"/>
<evidence type="ECO:0000313" key="3">
    <source>
        <dbReference type="WBParaSite" id="Csp11.Scaffold488.g2009.t1"/>
    </source>
</evidence>
<feature type="region of interest" description="Disordered" evidence="1">
    <location>
        <begin position="65"/>
        <end position="120"/>
    </location>
</feature>
<name>A0A1I7T3A2_9PELO</name>
<dbReference type="eggNOG" id="ENOG502TKAS">
    <property type="taxonomic scope" value="Eukaryota"/>
</dbReference>
<proteinExistence type="predicted"/>
<feature type="compositionally biased region" description="Polar residues" evidence="1">
    <location>
        <begin position="99"/>
        <end position="109"/>
    </location>
</feature>
<evidence type="ECO:0000256" key="1">
    <source>
        <dbReference type="SAM" id="MobiDB-lite"/>
    </source>
</evidence>
<protein>
    <submittedName>
        <fullName evidence="3">Homeobox domain-containing protein</fullName>
    </submittedName>
</protein>
<reference evidence="3" key="1">
    <citation type="submission" date="2016-11" db="UniProtKB">
        <authorList>
            <consortium name="WormBaseParasite"/>
        </authorList>
    </citation>
    <scope>IDENTIFICATION</scope>
</reference>
<evidence type="ECO:0000313" key="2">
    <source>
        <dbReference type="Proteomes" id="UP000095282"/>
    </source>
</evidence>
<feature type="compositionally biased region" description="Basic and acidic residues" evidence="1">
    <location>
        <begin position="65"/>
        <end position="74"/>
    </location>
</feature>
<dbReference type="WBParaSite" id="Csp11.Scaffold488.g2009.t1">
    <property type="protein sequence ID" value="Csp11.Scaffold488.g2009.t1"/>
    <property type="gene ID" value="Csp11.Scaffold488.g2009"/>
</dbReference>
<sequence>MISSNSLVNNQLTTQAKPISVETAELLRIEFEFEHTLRAHRKVALAQKYGLRPSQIEDFFNHDMKEQRDDEIRRMANRNASKPESSETKSDSVEKIQEAQKQTSVSATDTAVPPKVAPKRKEWQRIWYPTLRSLFRQDLLY</sequence>
<accession>A0A1I7T3A2</accession>
<feature type="compositionally biased region" description="Basic and acidic residues" evidence="1">
    <location>
        <begin position="84"/>
        <end position="98"/>
    </location>
</feature>
<organism evidence="2 3">
    <name type="scientific">Caenorhabditis tropicalis</name>
    <dbReference type="NCBI Taxonomy" id="1561998"/>
    <lineage>
        <taxon>Eukaryota</taxon>
        <taxon>Metazoa</taxon>
        <taxon>Ecdysozoa</taxon>
        <taxon>Nematoda</taxon>
        <taxon>Chromadorea</taxon>
        <taxon>Rhabditida</taxon>
        <taxon>Rhabditina</taxon>
        <taxon>Rhabditomorpha</taxon>
        <taxon>Rhabditoidea</taxon>
        <taxon>Rhabditidae</taxon>
        <taxon>Peloderinae</taxon>
        <taxon>Caenorhabditis</taxon>
    </lineage>
</organism>
<dbReference type="Proteomes" id="UP000095282">
    <property type="component" value="Unplaced"/>
</dbReference>